<sequence>MAPRPRSDQTLDDRRSRGTRSYRCRVCRGIHPLRKCNHFLTLSTKKRLRAVIISKYCVNCLAHQHSEGVCRSGDTCKKCGQDHHTLLELRESSSSRRRSISPLRPSVTSPRPSASGLRSPNPTPSSRNHSRCSDQFEAPTAAPSVASLLQHRTMQIIPTAIVVLDTGTNKTGALIDPCTPVSTIDRSLAAAFFQPLHSHSNPCPSRLEIQRYTPR</sequence>
<evidence type="ECO:0000256" key="1">
    <source>
        <dbReference type="SAM" id="MobiDB-lite"/>
    </source>
</evidence>
<name>A0AB40DMF9_DROSZ</name>
<feature type="region of interest" description="Disordered" evidence="1">
    <location>
        <begin position="90"/>
        <end position="136"/>
    </location>
</feature>
<dbReference type="RefSeq" id="XP_065724792.1">
    <property type="nucleotide sequence ID" value="XM_065868720.2"/>
</dbReference>
<reference evidence="2" key="1">
    <citation type="submission" date="2025-05" db="UniProtKB">
        <authorList>
            <consortium name="RefSeq"/>
        </authorList>
    </citation>
    <scope>NUCLEOTIDE SEQUENCE [LARGE SCALE GENOMIC DNA]</scope>
</reference>
<feature type="compositionally biased region" description="Polar residues" evidence="1">
    <location>
        <begin position="107"/>
        <end position="127"/>
    </location>
</feature>
<evidence type="ECO:0000313" key="3">
    <source>
        <dbReference type="RefSeq" id="XP_065724792.1"/>
    </source>
</evidence>
<keyword evidence="2" id="KW-1185">Reference proteome</keyword>
<dbReference type="Proteomes" id="UP001652628">
    <property type="component" value="Chromosome 2"/>
</dbReference>
<organism evidence="2 3">
    <name type="scientific">Drosophila suzukii</name>
    <name type="common">Spotted-wing drosophila fruit fly</name>
    <dbReference type="NCBI Taxonomy" id="28584"/>
    <lineage>
        <taxon>Eukaryota</taxon>
        <taxon>Metazoa</taxon>
        <taxon>Ecdysozoa</taxon>
        <taxon>Arthropoda</taxon>
        <taxon>Hexapoda</taxon>
        <taxon>Insecta</taxon>
        <taxon>Pterygota</taxon>
        <taxon>Neoptera</taxon>
        <taxon>Endopterygota</taxon>
        <taxon>Diptera</taxon>
        <taxon>Brachycera</taxon>
        <taxon>Muscomorpha</taxon>
        <taxon>Ephydroidea</taxon>
        <taxon>Drosophilidae</taxon>
        <taxon>Drosophila</taxon>
        <taxon>Sophophora</taxon>
    </lineage>
</organism>
<gene>
    <name evidence="3" type="primary">LOC136117747</name>
</gene>
<reference evidence="3" key="2">
    <citation type="submission" date="2025-08" db="UniProtKB">
        <authorList>
            <consortium name="RefSeq"/>
        </authorList>
    </citation>
    <scope>IDENTIFICATION</scope>
</reference>
<dbReference type="AlphaFoldDB" id="A0AB40DMF9"/>
<dbReference type="GeneID" id="136117747"/>
<evidence type="ECO:0000313" key="2">
    <source>
        <dbReference type="Proteomes" id="UP001652628"/>
    </source>
</evidence>
<proteinExistence type="predicted"/>
<protein>
    <submittedName>
        <fullName evidence="3">Uncharacterized protein isoform X1</fullName>
    </submittedName>
</protein>
<accession>A0AB40DMF9</accession>